<dbReference type="AlphaFoldDB" id="A0A158E8U1"/>
<sequence>MAGPRRGSMGGRARRARLHRARPVKQRHHGSSNSPCSAGCATSGGSNPDRHRLECRFDVDRAHCGTRHETGRPGNSDREFSLQRRGDDRLLPVPATILACRCGTGRQPRHGGRPGAFDLQPHRRSSTSRSLCFSLLHCRGSSHRFATGCTPTSSPRVPPRRCDLPDRNRTSLASTLGGLGSTNRRSCRFGRRLDSPKLKTGVGRQPSFLLLLGRVLPGVTAVANRLTVKKPLGCQ</sequence>
<evidence type="ECO:0000256" key="1">
    <source>
        <dbReference type="SAM" id="MobiDB-lite"/>
    </source>
</evidence>
<evidence type="ECO:0000313" key="2">
    <source>
        <dbReference type="EMBL" id="SAL03204.1"/>
    </source>
</evidence>
<protein>
    <submittedName>
        <fullName evidence="2">Uncharacterized protein</fullName>
    </submittedName>
</protein>
<dbReference type="EMBL" id="FCOX02000052">
    <property type="protein sequence ID" value="SAL03204.1"/>
    <property type="molecule type" value="Genomic_DNA"/>
</dbReference>
<name>A0A158E8U1_9BURK</name>
<comment type="caution">
    <text evidence="2">The sequence shown here is derived from an EMBL/GenBank/DDBJ whole genome shotgun (WGS) entry which is preliminary data.</text>
</comment>
<dbReference type="Proteomes" id="UP000071859">
    <property type="component" value="Unassembled WGS sequence"/>
</dbReference>
<feature type="compositionally biased region" description="Basic residues" evidence="1">
    <location>
        <begin position="12"/>
        <end position="30"/>
    </location>
</feature>
<gene>
    <name evidence="2" type="ORF">AWB78_06538</name>
</gene>
<keyword evidence="3" id="KW-1185">Reference proteome</keyword>
<feature type="region of interest" description="Disordered" evidence="1">
    <location>
        <begin position="1"/>
        <end position="47"/>
    </location>
</feature>
<evidence type="ECO:0000313" key="3">
    <source>
        <dbReference type="Proteomes" id="UP000071859"/>
    </source>
</evidence>
<accession>A0A158E8U1</accession>
<organism evidence="2 3">
    <name type="scientific">Caballeronia calidae</name>
    <dbReference type="NCBI Taxonomy" id="1777139"/>
    <lineage>
        <taxon>Bacteria</taxon>
        <taxon>Pseudomonadati</taxon>
        <taxon>Pseudomonadota</taxon>
        <taxon>Betaproteobacteria</taxon>
        <taxon>Burkholderiales</taxon>
        <taxon>Burkholderiaceae</taxon>
        <taxon>Caballeronia</taxon>
    </lineage>
</organism>
<reference evidence="2" key="1">
    <citation type="submission" date="2016-01" db="EMBL/GenBank/DDBJ databases">
        <authorList>
            <person name="Peeters C."/>
        </authorList>
    </citation>
    <scope>NUCLEOTIDE SEQUENCE</scope>
    <source>
        <strain evidence="2">LMG 29321</strain>
    </source>
</reference>
<proteinExistence type="predicted"/>